<accession>A0A2P2JK36</accession>
<feature type="transmembrane region" description="Helical" evidence="1">
    <location>
        <begin position="6"/>
        <end position="26"/>
    </location>
</feature>
<dbReference type="AlphaFoldDB" id="A0A2P2JK36"/>
<sequence length="40" mass="4630">MQNSGPLSLMETCYVNILLIVAMLYVRRHVSLHSCYVNFI</sequence>
<protein>
    <submittedName>
        <fullName evidence="2">Uncharacterized protein</fullName>
    </submittedName>
</protein>
<keyword evidence="1" id="KW-0472">Membrane</keyword>
<organism evidence="2">
    <name type="scientific">Rhizophora mucronata</name>
    <name type="common">Asiatic mangrove</name>
    <dbReference type="NCBI Taxonomy" id="61149"/>
    <lineage>
        <taxon>Eukaryota</taxon>
        <taxon>Viridiplantae</taxon>
        <taxon>Streptophyta</taxon>
        <taxon>Embryophyta</taxon>
        <taxon>Tracheophyta</taxon>
        <taxon>Spermatophyta</taxon>
        <taxon>Magnoliopsida</taxon>
        <taxon>eudicotyledons</taxon>
        <taxon>Gunneridae</taxon>
        <taxon>Pentapetalae</taxon>
        <taxon>rosids</taxon>
        <taxon>fabids</taxon>
        <taxon>Malpighiales</taxon>
        <taxon>Rhizophoraceae</taxon>
        <taxon>Rhizophora</taxon>
    </lineage>
</organism>
<proteinExistence type="predicted"/>
<evidence type="ECO:0000256" key="1">
    <source>
        <dbReference type="SAM" id="Phobius"/>
    </source>
</evidence>
<evidence type="ECO:0000313" key="2">
    <source>
        <dbReference type="EMBL" id="MBW93819.1"/>
    </source>
</evidence>
<reference evidence="2" key="1">
    <citation type="submission" date="2018-02" db="EMBL/GenBank/DDBJ databases">
        <title>Rhizophora mucronata_Transcriptome.</title>
        <authorList>
            <person name="Meera S.P."/>
            <person name="Sreeshan A."/>
            <person name="Augustine A."/>
        </authorList>
    </citation>
    <scope>NUCLEOTIDE SEQUENCE</scope>
    <source>
        <tissue evidence="2">Leaf</tissue>
    </source>
</reference>
<keyword evidence="1" id="KW-1133">Transmembrane helix</keyword>
<keyword evidence="1" id="KW-0812">Transmembrane</keyword>
<dbReference type="EMBL" id="GGEC01013336">
    <property type="protein sequence ID" value="MBW93819.1"/>
    <property type="molecule type" value="Transcribed_RNA"/>
</dbReference>
<name>A0A2P2JK36_RHIMU</name>